<gene>
    <name evidence="1" type="ORF">EVAR_38371_1</name>
</gene>
<organism evidence="1 2">
    <name type="scientific">Eumeta variegata</name>
    <name type="common">Bagworm moth</name>
    <name type="synonym">Eumeta japonica</name>
    <dbReference type="NCBI Taxonomy" id="151549"/>
    <lineage>
        <taxon>Eukaryota</taxon>
        <taxon>Metazoa</taxon>
        <taxon>Ecdysozoa</taxon>
        <taxon>Arthropoda</taxon>
        <taxon>Hexapoda</taxon>
        <taxon>Insecta</taxon>
        <taxon>Pterygota</taxon>
        <taxon>Neoptera</taxon>
        <taxon>Endopterygota</taxon>
        <taxon>Lepidoptera</taxon>
        <taxon>Glossata</taxon>
        <taxon>Ditrysia</taxon>
        <taxon>Tineoidea</taxon>
        <taxon>Psychidae</taxon>
        <taxon>Oiketicinae</taxon>
        <taxon>Eumeta</taxon>
    </lineage>
</organism>
<sequence length="108" mass="12546">MSNDFMSFCEREDMFTGAHATGSRARARIRHRRTLRTRHLRILRSHSGDRVSAVLRRVSVHCIRAGGRIEICRFSFGRWAHHKEVTDKNVGRAPEVVEIGKTTRNSRY</sequence>
<comment type="caution">
    <text evidence="1">The sequence shown here is derived from an EMBL/GenBank/DDBJ whole genome shotgun (WGS) entry which is preliminary data.</text>
</comment>
<keyword evidence="2" id="KW-1185">Reference proteome</keyword>
<evidence type="ECO:0000313" key="2">
    <source>
        <dbReference type="Proteomes" id="UP000299102"/>
    </source>
</evidence>
<reference evidence="1 2" key="1">
    <citation type="journal article" date="2019" name="Commun. Biol.">
        <title>The bagworm genome reveals a unique fibroin gene that provides high tensile strength.</title>
        <authorList>
            <person name="Kono N."/>
            <person name="Nakamura H."/>
            <person name="Ohtoshi R."/>
            <person name="Tomita M."/>
            <person name="Numata K."/>
            <person name="Arakawa K."/>
        </authorList>
    </citation>
    <scope>NUCLEOTIDE SEQUENCE [LARGE SCALE GENOMIC DNA]</scope>
</reference>
<accession>A0A4C1XXQ4</accession>
<dbReference type="AlphaFoldDB" id="A0A4C1XXQ4"/>
<proteinExistence type="predicted"/>
<protein>
    <submittedName>
        <fullName evidence="1">Uncharacterized protein</fullName>
    </submittedName>
</protein>
<evidence type="ECO:0000313" key="1">
    <source>
        <dbReference type="EMBL" id="GBP67903.1"/>
    </source>
</evidence>
<name>A0A4C1XXQ4_EUMVA</name>
<dbReference type="EMBL" id="BGZK01000995">
    <property type="protein sequence ID" value="GBP67903.1"/>
    <property type="molecule type" value="Genomic_DNA"/>
</dbReference>
<dbReference type="Proteomes" id="UP000299102">
    <property type="component" value="Unassembled WGS sequence"/>
</dbReference>